<proteinExistence type="predicted"/>
<gene>
    <name evidence="1" type="ORF">Tci_004727</name>
</gene>
<accession>A0A6L2J760</accession>
<protein>
    <submittedName>
        <fullName evidence="1">Rab-GTPase-TBC domain-containing protein</fullName>
    </submittedName>
</protein>
<dbReference type="EMBL" id="BKCJ010000387">
    <property type="protein sequence ID" value="GEU32749.1"/>
    <property type="molecule type" value="Genomic_DNA"/>
</dbReference>
<sequence>MLLLRRKLIVVHAAEESAMAWTLINHPTVLMRVDQEKKVTENARAYAEQDAGAQRYATELIQEKHEVATASLVGMEN</sequence>
<name>A0A6L2J760_TANCI</name>
<organism evidence="1">
    <name type="scientific">Tanacetum cinerariifolium</name>
    <name type="common">Dalmatian daisy</name>
    <name type="synonym">Chrysanthemum cinerariifolium</name>
    <dbReference type="NCBI Taxonomy" id="118510"/>
    <lineage>
        <taxon>Eukaryota</taxon>
        <taxon>Viridiplantae</taxon>
        <taxon>Streptophyta</taxon>
        <taxon>Embryophyta</taxon>
        <taxon>Tracheophyta</taxon>
        <taxon>Spermatophyta</taxon>
        <taxon>Magnoliopsida</taxon>
        <taxon>eudicotyledons</taxon>
        <taxon>Gunneridae</taxon>
        <taxon>Pentapetalae</taxon>
        <taxon>asterids</taxon>
        <taxon>campanulids</taxon>
        <taxon>Asterales</taxon>
        <taxon>Asteraceae</taxon>
        <taxon>Asteroideae</taxon>
        <taxon>Anthemideae</taxon>
        <taxon>Anthemidinae</taxon>
        <taxon>Tanacetum</taxon>
    </lineage>
</organism>
<dbReference type="AlphaFoldDB" id="A0A6L2J760"/>
<evidence type="ECO:0000313" key="1">
    <source>
        <dbReference type="EMBL" id="GEU32749.1"/>
    </source>
</evidence>
<reference evidence="1" key="1">
    <citation type="journal article" date="2019" name="Sci. Rep.">
        <title>Draft genome of Tanacetum cinerariifolium, the natural source of mosquito coil.</title>
        <authorList>
            <person name="Yamashiro T."/>
            <person name="Shiraishi A."/>
            <person name="Satake H."/>
            <person name="Nakayama K."/>
        </authorList>
    </citation>
    <scope>NUCLEOTIDE SEQUENCE</scope>
</reference>
<comment type="caution">
    <text evidence="1">The sequence shown here is derived from an EMBL/GenBank/DDBJ whole genome shotgun (WGS) entry which is preliminary data.</text>
</comment>